<name>A0A517NHI6_9BACT</name>
<dbReference type="PANTHER" id="PTHR12110">
    <property type="entry name" value="HYDROXYPYRUVATE ISOMERASE"/>
    <property type="match status" value="1"/>
</dbReference>
<dbReference type="EMBL" id="CP036525">
    <property type="protein sequence ID" value="QDT06513.1"/>
    <property type="molecule type" value="Genomic_DNA"/>
</dbReference>
<dbReference type="Pfam" id="PF01261">
    <property type="entry name" value="AP_endonuc_2"/>
    <property type="match status" value="1"/>
</dbReference>
<dbReference type="GO" id="GO:0016853">
    <property type="term" value="F:isomerase activity"/>
    <property type="evidence" value="ECO:0007669"/>
    <property type="project" value="UniProtKB-KW"/>
</dbReference>
<proteinExistence type="predicted"/>
<feature type="domain" description="Xylose isomerase-like TIM barrel" evidence="1">
    <location>
        <begin position="20"/>
        <end position="227"/>
    </location>
</feature>
<keyword evidence="3" id="KW-1185">Reference proteome</keyword>
<dbReference type="RefSeq" id="WP_145173233.1">
    <property type="nucleotide sequence ID" value="NZ_CP036525.1"/>
</dbReference>
<dbReference type="SUPFAM" id="SSF51658">
    <property type="entry name" value="Xylose isomerase-like"/>
    <property type="match status" value="1"/>
</dbReference>
<dbReference type="InterPro" id="IPR013022">
    <property type="entry name" value="Xyl_isomerase-like_TIM-brl"/>
</dbReference>
<accession>A0A517NHI6</accession>
<keyword evidence="2" id="KW-0413">Isomerase</keyword>
<dbReference type="OrthoDB" id="253436at2"/>
<protein>
    <submittedName>
        <fullName evidence="2">Xylose isomerase-like TIM barrel</fullName>
    </submittedName>
</protein>
<evidence type="ECO:0000259" key="1">
    <source>
        <dbReference type="Pfam" id="PF01261"/>
    </source>
</evidence>
<gene>
    <name evidence="2" type="ORF">K227x_49230</name>
</gene>
<dbReference type="Gene3D" id="3.20.20.150">
    <property type="entry name" value="Divalent-metal-dependent TIM barrel enzymes"/>
    <property type="match status" value="1"/>
</dbReference>
<dbReference type="AlphaFoldDB" id="A0A517NHI6"/>
<evidence type="ECO:0000313" key="3">
    <source>
        <dbReference type="Proteomes" id="UP000318538"/>
    </source>
</evidence>
<evidence type="ECO:0000313" key="2">
    <source>
        <dbReference type="EMBL" id="QDT06513.1"/>
    </source>
</evidence>
<sequence length="248" mass="27733">MFVSASTECWPEMELREAIEVLSDLDFAAVEIALHESGKVKPSELLEDMDRAIQLLRHTHRLDISGYSVELGSTGDQHYEDFAQICHLAKTTKVVNITVPSGEHGTPFNEEVERLQKLVKIGEGEGVRISVRSQLGCLSDDPDTLMVLCNNVDGLGITLDPSVYIAGPAKGKNLDKILKFVCNVHLRDTRPDAFQVSVGQGEIDYGKLSTQLARDRYDRALTVHMVPMEGHDHRVELRKLRRLLETLM</sequence>
<reference evidence="2 3" key="1">
    <citation type="submission" date="2019-02" db="EMBL/GenBank/DDBJ databases">
        <title>Deep-cultivation of Planctomycetes and their phenomic and genomic characterization uncovers novel biology.</title>
        <authorList>
            <person name="Wiegand S."/>
            <person name="Jogler M."/>
            <person name="Boedeker C."/>
            <person name="Pinto D."/>
            <person name="Vollmers J."/>
            <person name="Rivas-Marin E."/>
            <person name="Kohn T."/>
            <person name="Peeters S.H."/>
            <person name="Heuer A."/>
            <person name="Rast P."/>
            <person name="Oberbeckmann S."/>
            <person name="Bunk B."/>
            <person name="Jeske O."/>
            <person name="Meyerdierks A."/>
            <person name="Storesund J.E."/>
            <person name="Kallscheuer N."/>
            <person name="Luecker S."/>
            <person name="Lage O.M."/>
            <person name="Pohl T."/>
            <person name="Merkel B.J."/>
            <person name="Hornburger P."/>
            <person name="Mueller R.-W."/>
            <person name="Bruemmer F."/>
            <person name="Labrenz M."/>
            <person name="Spormann A.M."/>
            <person name="Op den Camp H."/>
            <person name="Overmann J."/>
            <person name="Amann R."/>
            <person name="Jetten M.S.M."/>
            <person name="Mascher T."/>
            <person name="Medema M.H."/>
            <person name="Devos D.P."/>
            <person name="Kaster A.-K."/>
            <person name="Ovreas L."/>
            <person name="Rohde M."/>
            <person name="Galperin M.Y."/>
            <person name="Jogler C."/>
        </authorList>
    </citation>
    <scope>NUCLEOTIDE SEQUENCE [LARGE SCALE GENOMIC DNA]</scope>
    <source>
        <strain evidence="2 3">K22_7</strain>
    </source>
</reference>
<dbReference type="InterPro" id="IPR050312">
    <property type="entry name" value="IolE/XylAMocC-like"/>
</dbReference>
<dbReference type="PANTHER" id="PTHR12110:SF53">
    <property type="entry name" value="BLR5974 PROTEIN"/>
    <property type="match status" value="1"/>
</dbReference>
<dbReference type="Proteomes" id="UP000318538">
    <property type="component" value="Chromosome"/>
</dbReference>
<dbReference type="InterPro" id="IPR036237">
    <property type="entry name" value="Xyl_isomerase-like_sf"/>
</dbReference>
<dbReference type="KEGG" id="rlc:K227x_49230"/>
<organism evidence="2 3">
    <name type="scientific">Rubripirellula lacrimiformis</name>
    <dbReference type="NCBI Taxonomy" id="1930273"/>
    <lineage>
        <taxon>Bacteria</taxon>
        <taxon>Pseudomonadati</taxon>
        <taxon>Planctomycetota</taxon>
        <taxon>Planctomycetia</taxon>
        <taxon>Pirellulales</taxon>
        <taxon>Pirellulaceae</taxon>
        <taxon>Rubripirellula</taxon>
    </lineage>
</organism>